<reference evidence="12" key="1">
    <citation type="journal article" date="2019" name="Int. J. Syst. Evol. Microbiol.">
        <title>The Global Catalogue of Microorganisms (GCM) 10K type strain sequencing project: providing services to taxonomists for standard genome sequencing and annotation.</title>
        <authorList>
            <consortium name="The Broad Institute Genomics Platform"/>
            <consortium name="The Broad Institute Genome Sequencing Center for Infectious Disease"/>
            <person name="Wu L."/>
            <person name="Ma J."/>
        </authorList>
    </citation>
    <scope>NUCLEOTIDE SEQUENCE [LARGE SCALE GENOMIC DNA]</scope>
    <source>
        <strain evidence="12">CGMCC 4.7139</strain>
    </source>
</reference>
<keyword evidence="12" id="KW-1185">Reference proteome</keyword>
<feature type="domain" description="Glycosyltransferase RgtA/B/C/D-like" evidence="10">
    <location>
        <begin position="93"/>
        <end position="244"/>
    </location>
</feature>
<dbReference type="EMBL" id="JBHSFE010000003">
    <property type="protein sequence ID" value="MFC4606346.1"/>
    <property type="molecule type" value="Genomic_DNA"/>
</dbReference>
<evidence type="ECO:0000256" key="3">
    <source>
        <dbReference type="ARBA" id="ARBA00022676"/>
    </source>
</evidence>
<feature type="transmembrane region" description="Helical" evidence="9">
    <location>
        <begin position="225"/>
        <end position="246"/>
    </location>
</feature>
<dbReference type="InterPro" id="IPR038731">
    <property type="entry name" value="RgtA/B/C-like"/>
</dbReference>
<feature type="transmembrane region" description="Helical" evidence="9">
    <location>
        <begin position="323"/>
        <end position="343"/>
    </location>
</feature>
<protein>
    <submittedName>
        <fullName evidence="11">Glycosyltransferase family 39 protein</fullName>
        <ecNumber evidence="11">2.4.-.-</ecNumber>
    </submittedName>
</protein>
<feature type="compositionally biased region" description="Polar residues" evidence="8">
    <location>
        <begin position="1"/>
        <end position="12"/>
    </location>
</feature>
<feature type="region of interest" description="Disordered" evidence="8">
    <location>
        <begin position="1"/>
        <end position="22"/>
    </location>
</feature>
<sequence length="507" mass="55312">MALFSPSQTQDRTPPAEGADVVQAPEAQRAVRGVLRSTWLWPALATLLVTIYQIGRPQMWEDELISWDVASRSTEQLFAVVRQVDGVLGTYYLFLHGWMAVFGESAPAVRMPSALAMAGTAACVALIGQRLFGRRAGLVGGLVFALIPVVTRYAHEARPYALVVLAVALATLLLLRALDNPKSWWRWTGYALCVGAIGLLHVVALTALAGHLVAVLQRLRSEHLAARRFCLAAMTGVACASPVVLLGKEQATRQLSWIPKPDMWALVTFLPQLYASALAAGTVTVLAVMAWRGRRDAVLFIIALAALPPLAVWALSHGEVSYFFYRYLLFTLPAWAVLAGAGLTAVRSRAAVAGALVVLAVLTLPDQQGMRKPYGHFWDGLDYAGAARTIQQAHRPGDAVVYDRGDDAGRRLDVGVRFYLPRDLQLRDVFRSASAAERNDLWSAECPDPAACLRGERRIWLVVAGNGPNPLRWGLSRDQAEALSARYTVRETEHLTGLTVTLLQRNP</sequence>
<evidence type="ECO:0000256" key="4">
    <source>
        <dbReference type="ARBA" id="ARBA00022679"/>
    </source>
</evidence>
<evidence type="ECO:0000256" key="8">
    <source>
        <dbReference type="SAM" id="MobiDB-lite"/>
    </source>
</evidence>
<feature type="transmembrane region" description="Helical" evidence="9">
    <location>
        <begin position="135"/>
        <end position="154"/>
    </location>
</feature>
<evidence type="ECO:0000256" key="5">
    <source>
        <dbReference type="ARBA" id="ARBA00022692"/>
    </source>
</evidence>
<evidence type="ECO:0000313" key="11">
    <source>
        <dbReference type="EMBL" id="MFC4606346.1"/>
    </source>
</evidence>
<evidence type="ECO:0000313" key="12">
    <source>
        <dbReference type="Proteomes" id="UP001595993"/>
    </source>
</evidence>
<evidence type="ECO:0000256" key="6">
    <source>
        <dbReference type="ARBA" id="ARBA00022989"/>
    </source>
</evidence>
<organism evidence="11 12">
    <name type="scientific">Streptomyces maoxianensis</name>
    <dbReference type="NCBI Taxonomy" id="1459942"/>
    <lineage>
        <taxon>Bacteria</taxon>
        <taxon>Bacillati</taxon>
        <taxon>Actinomycetota</taxon>
        <taxon>Actinomycetes</taxon>
        <taxon>Kitasatosporales</taxon>
        <taxon>Streptomycetaceae</taxon>
        <taxon>Streptomyces</taxon>
    </lineage>
</organism>
<dbReference type="EC" id="2.4.-.-" evidence="11"/>
<dbReference type="PANTHER" id="PTHR33908:SF3">
    <property type="entry name" value="UNDECAPRENYL PHOSPHATE-ALPHA-4-AMINO-4-DEOXY-L-ARABINOSE ARABINOSYL TRANSFERASE"/>
    <property type="match status" value="1"/>
</dbReference>
<keyword evidence="2" id="KW-1003">Cell membrane</keyword>
<dbReference type="RefSeq" id="WP_381190556.1">
    <property type="nucleotide sequence ID" value="NZ_JBHSFE010000003.1"/>
</dbReference>
<gene>
    <name evidence="11" type="ORF">ACFO9E_00670</name>
</gene>
<dbReference type="PANTHER" id="PTHR33908">
    <property type="entry name" value="MANNOSYLTRANSFERASE YKCB-RELATED"/>
    <property type="match status" value="1"/>
</dbReference>
<accession>A0ABV9G0L2</accession>
<proteinExistence type="predicted"/>
<evidence type="ECO:0000256" key="7">
    <source>
        <dbReference type="ARBA" id="ARBA00023136"/>
    </source>
</evidence>
<evidence type="ECO:0000256" key="9">
    <source>
        <dbReference type="SAM" id="Phobius"/>
    </source>
</evidence>
<dbReference type="GO" id="GO:0016757">
    <property type="term" value="F:glycosyltransferase activity"/>
    <property type="evidence" value="ECO:0007669"/>
    <property type="project" value="UniProtKB-KW"/>
</dbReference>
<keyword evidence="4 11" id="KW-0808">Transferase</keyword>
<keyword evidence="7 9" id="KW-0472">Membrane</keyword>
<feature type="transmembrane region" description="Helical" evidence="9">
    <location>
        <begin position="160"/>
        <end position="178"/>
    </location>
</feature>
<name>A0ABV9G0L2_9ACTN</name>
<dbReference type="Pfam" id="PF13231">
    <property type="entry name" value="PMT_2"/>
    <property type="match status" value="1"/>
</dbReference>
<evidence type="ECO:0000256" key="1">
    <source>
        <dbReference type="ARBA" id="ARBA00004651"/>
    </source>
</evidence>
<comment type="caution">
    <text evidence="11">The sequence shown here is derived from an EMBL/GenBank/DDBJ whole genome shotgun (WGS) entry which is preliminary data.</text>
</comment>
<dbReference type="InterPro" id="IPR050297">
    <property type="entry name" value="LipidA_mod_glycosyltrf_83"/>
</dbReference>
<keyword evidence="6 9" id="KW-1133">Transmembrane helix</keyword>
<feature type="transmembrane region" description="Helical" evidence="9">
    <location>
        <begin position="190"/>
        <end position="213"/>
    </location>
</feature>
<dbReference type="Proteomes" id="UP001595993">
    <property type="component" value="Unassembled WGS sequence"/>
</dbReference>
<keyword evidence="5 9" id="KW-0812">Transmembrane</keyword>
<feature type="transmembrane region" description="Helical" evidence="9">
    <location>
        <begin position="297"/>
        <end position="316"/>
    </location>
</feature>
<evidence type="ECO:0000259" key="10">
    <source>
        <dbReference type="Pfam" id="PF13231"/>
    </source>
</evidence>
<comment type="subcellular location">
    <subcellularLocation>
        <location evidence="1">Cell membrane</location>
        <topology evidence="1">Multi-pass membrane protein</topology>
    </subcellularLocation>
</comment>
<evidence type="ECO:0000256" key="2">
    <source>
        <dbReference type="ARBA" id="ARBA00022475"/>
    </source>
</evidence>
<keyword evidence="3 11" id="KW-0328">Glycosyltransferase</keyword>
<feature type="transmembrane region" description="Helical" evidence="9">
    <location>
        <begin position="266"/>
        <end position="291"/>
    </location>
</feature>